<proteinExistence type="predicted"/>
<accession>A0ABD4DJD8</accession>
<dbReference type="EMBL" id="LNOI01000004">
    <property type="protein sequence ID" value="KUY17291.1"/>
    <property type="molecule type" value="Genomic_DNA"/>
</dbReference>
<name>A0ABD4DJD8_ELIMR</name>
<dbReference type="Proteomes" id="UP000064412">
    <property type="component" value="Unassembled WGS sequence"/>
</dbReference>
<evidence type="ECO:0000259" key="1">
    <source>
        <dbReference type="Pfam" id="PF13271"/>
    </source>
</evidence>
<dbReference type="AlphaFoldDB" id="A0ABD4DJD8"/>
<gene>
    <name evidence="2" type="ORF">ATB95_13060</name>
</gene>
<dbReference type="InterPro" id="IPR025139">
    <property type="entry name" value="DUF4062"/>
</dbReference>
<reference evidence="2 3" key="1">
    <citation type="submission" date="2015-11" db="EMBL/GenBank/DDBJ databases">
        <authorList>
            <person name="Nicholson A.C."/>
            <person name="Humrighouse B.W."/>
            <person name="Graziano J."/>
            <person name="Lasker B."/>
            <person name="Whitney A.M."/>
            <person name="Mcquiston J.R."/>
        </authorList>
    </citation>
    <scope>NUCLEOTIDE SEQUENCE [LARGE SCALE GENOMIC DNA]</scope>
    <source>
        <strain evidence="2 3">G4071</strain>
    </source>
</reference>
<protein>
    <recommendedName>
        <fullName evidence="1">DUF4062 domain-containing protein</fullName>
    </recommendedName>
</protein>
<evidence type="ECO:0000313" key="3">
    <source>
        <dbReference type="Proteomes" id="UP000064412"/>
    </source>
</evidence>
<dbReference type="RefSeq" id="WP_059345269.1">
    <property type="nucleotide sequence ID" value="NZ_CP140570.1"/>
</dbReference>
<sequence length="395" mass="45658">MARKITKLSIFLSSPSGLDIERTEIHQVIDELNMTYGKTNDINFDLLKWETHSAPGISKEYTQQLINEDIGNDYDIFLGILWNKFGTKTKIADSGTEEEFHHALKRFESGENIQILFYFKSEPIPFDKIDPEQISKINKFKEYLREKKVLYWNFNNTEELKNQLRLHIPKRTDNLLNNSPNINNKEIEINNISDINETEEIGILDFIIDFGDYMANANLALTNIGEATNVIGEEFKNKTTELEKLKKLPNFNSNLLASILTKTAKSIDNYTNRIELEGPLFQENFESAIKIGSGYLNTINKESLPNNIEELQSLLESIKILKFNIPSTMSSLEGFYYEIKSLPNLYSIFTKSKNKLLKQLDILQSILKNSYNLTHEFEGELDYKLNLHISENENL</sequence>
<comment type="caution">
    <text evidence="2">The sequence shown here is derived from an EMBL/GenBank/DDBJ whole genome shotgun (WGS) entry which is preliminary data.</text>
</comment>
<feature type="domain" description="DUF4062" evidence="1">
    <location>
        <begin position="10"/>
        <end position="103"/>
    </location>
</feature>
<organism evidence="2 3">
    <name type="scientific">Elizabethkingia miricola</name>
    <name type="common">Chryseobacterium miricola</name>
    <dbReference type="NCBI Taxonomy" id="172045"/>
    <lineage>
        <taxon>Bacteria</taxon>
        <taxon>Pseudomonadati</taxon>
        <taxon>Bacteroidota</taxon>
        <taxon>Flavobacteriia</taxon>
        <taxon>Flavobacteriales</taxon>
        <taxon>Weeksellaceae</taxon>
        <taxon>Elizabethkingia</taxon>
    </lineage>
</organism>
<dbReference type="Pfam" id="PF13271">
    <property type="entry name" value="DUF4062"/>
    <property type="match status" value="1"/>
</dbReference>
<evidence type="ECO:0000313" key="2">
    <source>
        <dbReference type="EMBL" id="KUY17291.1"/>
    </source>
</evidence>